<evidence type="ECO:0000313" key="1">
    <source>
        <dbReference type="EMBL" id="EPQ52054.1"/>
    </source>
</evidence>
<dbReference type="RefSeq" id="XP_007869254.1">
    <property type="nucleotide sequence ID" value="XM_007871063.1"/>
</dbReference>
<organism evidence="1 2">
    <name type="scientific">Gloeophyllum trabeum (strain ATCC 11539 / FP-39264 / Madison 617)</name>
    <name type="common">Brown rot fungus</name>
    <dbReference type="NCBI Taxonomy" id="670483"/>
    <lineage>
        <taxon>Eukaryota</taxon>
        <taxon>Fungi</taxon>
        <taxon>Dikarya</taxon>
        <taxon>Basidiomycota</taxon>
        <taxon>Agaricomycotina</taxon>
        <taxon>Agaricomycetes</taxon>
        <taxon>Gloeophyllales</taxon>
        <taxon>Gloeophyllaceae</taxon>
        <taxon>Gloeophyllum</taxon>
    </lineage>
</organism>
<dbReference type="KEGG" id="gtr:GLOTRDRAFT_132178"/>
<name>S7RHI6_GLOTA</name>
<gene>
    <name evidence="1" type="ORF">GLOTRDRAFT_132178</name>
</gene>
<evidence type="ECO:0000313" key="2">
    <source>
        <dbReference type="Proteomes" id="UP000030669"/>
    </source>
</evidence>
<reference evidence="1 2" key="1">
    <citation type="journal article" date="2012" name="Science">
        <title>The Paleozoic origin of enzymatic lignin decomposition reconstructed from 31 fungal genomes.</title>
        <authorList>
            <person name="Floudas D."/>
            <person name="Binder M."/>
            <person name="Riley R."/>
            <person name="Barry K."/>
            <person name="Blanchette R.A."/>
            <person name="Henrissat B."/>
            <person name="Martinez A.T."/>
            <person name="Otillar R."/>
            <person name="Spatafora J.W."/>
            <person name="Yadav J.S."/>
            <person name="Aerts A."/>
            <person name="Benoit I."/>
            <person name="Boyd A."/>
            <person name="Carlson A."/>
            <person name="Copeland A."/>
            <person name="Coutinho P.M."/>
            <person name="de Vries R.P."/>
            <person name="Ferreira P."/>
            <person name="Findley K."/>
            <person name="Foster B."/>
            <person name="Gaskell J."/>
            <person name="Glotzer D."/>
            <person name="Gorecki P."/>
            <person name="Heitman J."/>
            <person name="Hesse C."/>
            <person name="Hori C."/>
            <person name="Igarashi K."/>
            <person name="Jurgens J.A."/>
            <person name="Kallen N."/>
            <person name="Kersten P."/>
            <person name="Kohler A."/>
            <person name="Kuees U."/>
            <person name="Kumar T.K.A."/>
            <person name="Kuo A."/>
            <person name="LaButti K."/>
            <person name="Larrondo L.F."/>
            <person name="Lindquist E."/>
            <person name="Ling A."/>
            <person name="Lombard V."/>
            <person name="Lucas S."/>
            <person name="Lundell T."/>
            <person name="Martin R."/>
            <person name="McLaughlin D.J."/>
            <person name="Morgenstern I."/>
            <person name="Morin E."/>
            <person name="Murat C."/>
            <person name="Nagy L.G."/>
            <person name="Nolan M."/>
            <person name="Ohm R.A."/>
            <person name="Patyshakuliyeva A."/>
            <person name="Rokas A."/>
            <person name="Ruiz-Duenas F.J."/>
            <person name="Sabat G."/>
            <person name="Salamov A."/>
            <person name="Samejima M."/>
            <person name="Schmutz J."/>
            <person name="Slot J.C."/>
            <person name="St John F."/>
            <person name="Stenlid J."/>
            <person name="Sun H."/>
            <person name="Sun S."/>
            <person name="Syed K."/>
            <person name="Tsang A."/>
            <person name="Wiebenga A."/>
            <person name="Young D."/>
            <person name="Pisabarro A."/>
            <person name="Eastwood D.C."/>
            <person name="Martin F."/>
            <person name="Cullen D."/>
            <person name="Grigoriev I.V."/>
            <person name="Hibbett D.S."/>
        </authorList>
    </citation>
    <scope>NUCLEOTIDE SEQUENCE [LARGE SCALE GENOMIC DNA]</scope>
    <source>
        <strain evidence="1 2">ATCC 11539</strain>
    </source>
</reference>
<protein>
    <submittedName>
        <fullName evidence="1">Uncharacterized protein</fullName>
    </submittedName>
</protein>
<proteinExistence type="predicted"/>
<dbReference type="OrthoDB" id="3057416at2759"/>
<keyword evidence="2" id="KW-1185">Reference proteome</keyword>
<dbReference type="GeneID" id="19302445"/>
<sequence>MSCKCSKYKFAAFSGYLITPENFGKFVCSLPVLRDWEDEEFGGDPFVEHITRYAASDDEPSVTDDRITHMFFATRYVPYECPSQLDESHPDSEPLRTKTEKDRAMLNKWKEIYESVGGKFDRDMVTFGIIKEWHSVKMIPF</sequence>
<dbReference type="HOGENOM" id="CLU_1875657_0_0_1"/>
<dbReference type="AlphaFoldDB" id="S7RHI6"/>
<dbReference type="EMBL" id="KB469308">
    <property type="protein sequence ID" value="EPQ52054.1"/>
    <property type="molecule type" value="Genomic_DNA"/>
</dbReference>
<dbReference type="Proteomes" id="UP000030669">
    <property type="component" value="Unassembled WGS sequence"/>
</dbReference>
<accession>S7RHI6</accession>